<name>A0ABW1LJI3_9ACTN</name>
<dbReference type="RefSeq" id="WP_379153728.1">
    <property type="nucleotide sequence ID" value="NZ_JBHSRJ010000004.1"/>
</dbReference>
<gene>
    <name evidence="1" type="ORF">ACFPYL_10805</name>
</gene>
<proteinExistence type="predicted"/>
<reference evidence="2" key="1">
    <citation type="journal article" date="2019" name="Int. J. Syst. Evol. Microbiol.">
        <title>The Global Catalogue of Microorganisms (GCM) 10K type strain sequencing project: providing services to taxonomists for standard genome sequencing and annotation.</title>
        <authorList>
            <consortium name="The Broad Institute Genomics Platform"/>
            <consortium name="The Broad Institute Genome Sequencing Center for Infectious Disease"/>
            <person name="Wu L."/>
            <person name="Ma J."/>
        </authorList>
    </citation>
    <scope>NUCLEOTIDE SEQUENCE [LARGE SCALE GENOMIC DNA]</scope>
    <source>
        <strain evidence="2">CCUG 54522</strain>
    </source>
</reference>
<protein>
    <submittedName>
        <fullName evidence="1">Uncharacterized protein</fullName>
    </submittedName>
</protein>
<accession>A0ABW1LJI3</accession>
<evidence type="ECO:0000313" key="2">
    <source>
        <dbReference type="Proteomes" id="UP001596135"/>
    </source>
</evidence>
<dbReference type="Proteomes" id="UP001596135">
    <property type="component" value="Unassembled WGS sequence"/>
</dbReference>
<evidence type="ECO:0000313" key="1">
    <source>
        <dbReference type="EMBL" id="MFC6043568.1"/>
    </source>
</evidence>
<dbReference type="EMBL" id="JBHSRJ010000004">
    <property type="protein sequence ID" value="MFC6043568.1"/>
    <property type="molecule type" value="Genomic_DNA"/>
</dbReference>
<comment type="caution">
    <text evidence="1">The sequence shown here is derived from an EMBL/GenBank/DDBJ whole genome shotgun (WGS) entry which is preliminary data.</text>
</comment>
<keyword evidence="2" id="KW-1185">Reference proteome</keyword>
<organism evidence="1 2">
    <name type="scientific">Nocardioides hankookensis</name>
    <dbReference type="NCBI Taxonomy" id="443157"/>
    <lineage>
        <taxon>Bacteria</taxon>
        <taxon>Bacillati</taxon>
        <taxon>Actinomycetota</taxon>
        <taxon>Actinomycetes</taxon>
        <taxon>Propionibacteriales</taxon>
        <taxon>Nocardioidaceae</taxon>
        <taxon>Nocardioides</taxon>
    </lineage>
</organism>
<sequence>MTGADPLDGTWHIVSTSLPFWRSRVAPSVTYSPLPDGRVLDVVQYTARGRVRLVVGADSRVADGYHWRGLTPLTRLTSSRWRVVAADESAPEPTAQWAVTAFEKTLFTPAGVDVYCRATTIDPPAHDAALAALGADPALAGFVARLFTPALG</sequence>